<dbReference type="SMART" id="SM00220">
    <property type="entry name" value="S_TKc"/>
    <property type="match status" value="1"/>
</dbReference>
<dbReference type="InterPro" id="IPR011009">
    <property type="entry name" value="Kinase-like_dom_sf"/>
</dbReference>
<dbReference type="Proteomes" id="UP000654918">
    <property type="component" value="Unassembled WGS sequence"/>
</dbReference>
<dbReference type="PANTHER" id="PTHR24359">
    <property type="entry name" value="SERINE/THREONINE-PROTEIN KINASE SBK1"/>
    <property type="match status" value="1"/>
</dbReference>
<dbReference type="Pfam" id="PF00069">
    <property type="entry name" value="Pkinase"/>
    <property type="match status" value="1"/>
</dbReference>
<keyword evidence="2" id="KW-0418">Kinase</keyword>
<gene>
    <name evidence="2" type="ORF">CPLU01_15363</name>
</gene>
<keyword evidence="3" id="KW-1185">Reference proteome</keyword>
<accession>A0A8H6JCQ7</accession>
<evidence type="ECO:0000259" key="1">
    <source>
        <dbReference type="PROSITE" id="PS50011"/>
    </source>
</evidence>
<protein>
    <submittedName>
        <fullName evidence="2">Protein kinase</fullName>
    </submittedName>
</protein>
<dbReference type="AlphaFoldDB" id="A0A8H6JCQ7"/>
<proteinExistence type="predicted"/>
<dbReference type="GO" id="GO:0004674">
    <property type="term" value="F:protein serine/threonine kinase activity"/>
    <property type="evidence" value="ECO:0007669"/>
    <property type="project" value="TreeGrafter"/>
</dbReference>
<dbReference type="Gene3D" id="1.10.510.10">
    <property type="entry name" value="Transferase(Phosphotransferase) domain 1"/>
    <property type="match status" value="2"/>
</dbReference>
<organism evidence="2 3">
    <name type="scientific">Colletotrichum plurivorum</name>
    <dbReference type="NCBI Taxonomy" id="2175906"/>
    <lineage>
        <taxon>Eukaryota</taxon>
        <taxon>Fungi</taxon>
        <taxon>Dikarya</taxon>
        <taxon>Ascomycota</taxon>
        <taxon>Pezizomycotina</taxon>
        <taxon>Sordariomycetes</taxon>
        <taxon>Hypocreomycetidae</taxon>
        <taxon>Glomerellales</taxon>
        <taxon>Glomerellaceae</taxon>
        <taxon>Colletotrichum</taxon>
        <taxon>Colletotrichum orchidearum species complex</taxon>
    </lineage>
</organism>
<dbReference type="PROSITE" id="PS50011">
    <property type="entry name" value="PROTEIN_KINASE_DOM"/>
    <property type="match status" value="1"/>
</dbReference>
<comment type="caution">
    <text evidence="2">The sequence shown here is derived from an EMBL/GenBank/DDBJ whole genome shotgun (WGS) entry which is preliminary data.</text>
</comment>
<reference evidence="2" key="1">
    <citation type="journal article" date="2020" name="Phytopathology">
        <title>Genome Sequence Resources of Colletotrichum truncatum, C. plurivorum, C. musicola, and C. sojae: Four Species Pathogenic to Soybean (Glycine max).</title>
        <authorList>
            <person name="Rogerio F."/>
            <person name="Boufleur T.R."/>
            <person name="Ciampi-Guillardi M."/>
            <person name="Sukno S.A."/>
            <person name="Thon M.R."/>
            <person name="Massola Junior N.S."/>
            <person name="Baroncelli R."/>
        </authorList>
    </citation>
    <scope>NUCLEOTIDE SEQUENCE</scope>
    <source>
        <strain evidence="2">LFN00145</strain>
    </source>
</reference>
<dbReference type="EMBL" id="WIGO01000508">
    <property type="protein sequence ID" value="KAF6810150.1"/>
    <property type="molecule type" value="Genomic_DNA"/>
</dbReference>
<dbReference type="GO" id="GO:0005524">
    <property type="term" value="F:ATP binding"/>
    <property type="evidence" value="ECO:0007669"/>
    <property type="project" value="InterPro"/>
</dbReference>
<evidence type="ECO:0000313" key="2">
    <source>
        <dbReference type="EMBL" id="KAF6810150.1"/>
    </source>
</evidence>
<sequence>MIAPVFGRGERKNIPHYRFHRDRILPFTLFDKHTVEGGCGQVNKVVIHSDHHFFNDSGVPKPCFAAVKKLKSRNAEDFKREISILSRLSGDKHTHQHLISLLGTYEQFGDFHLMFPWAAENLLQHWMKVNPTRTPTDQEDTLKWLAQQCLGMADGLSWIHRHLTTSGTSLLFFGPDQERLSKEKKSAKAAGNDAQRKFLYGRRGYIKPANILRFSTSDGSSNQKKGVLKISDFGLVDFSVEREVDPARRGLVGFTHTYRPPESCLKGGLVSSVYDTWSLGCVFLEFATWWFGGWALVDDFNRKRLETDHTELGSFFDFGSDFGPNKFKSDVFFTKDTNGELIIKRSVTEVSTQTHTYIPESP</sequence>
<name>A0A8H6JCQ7_9PEZI</name>
<dbReference type="InterPro" id="IPR000719">
    <property type="entry name" value="Prot_kinase_dom"/>
</dbReference>
<dbReference type="SUPFAM" id="SSF56112">
    <property type="entry name" value="Protein kinase-like (PK-like)"/>
    <property type="match status" value="1"/>
</dbReference>
<dbReference type="PANTHER" id="PTHR24359:SF37">
    <property type="entry name" value="PROTEIN KINASE DOMAIN-CONTAINING PROTEIN"/>
    <property type="match status" value="1"/>
</dbReference>
<evidence type="ECO:0000313" key="3">
    <source>
        <dbReference type="Proteomes" id="UP000654918"/>
    </source>
</evidence>
<feature type="domain" description="Protein kinase" evidence="1">
    <location>
        <begin position="28"/>
        <end position="362"/>
    </location>
</feature>
<keyword evidence="2" id="KW-0808">Transferase</keyword>